<evidence type="ECO:0000313" key="2">
    <source>
        <dbReference type="EMBL" id="MBU6081663.1"/>
    </source>
</evidence>
<evidence type="ECO:0000256" key="1">
    <source>
        <dbReference type="SAM" id="Phobius"/>
    </source>
</evidence>
<dbReference type="EMBL" id="JAHLZF010000019">
    <property type="protein sequence ID" value="MBU6081663.1"/>
    <property type="molecule type" value="Genomic_DNA"/>
</dbReference>
<keyword evidence="3" id="KW-1185">Reference proteome</keyword>
<accession>A0ABS6GRU3</accession>
<keyword evidence="1" id="KW-0812">Transmembrane</keyword>
<keyword evidence="1" id="KW-1133">Transmembrane helix</keyword>
<evidence type="ECO:0000313" key="3">
    <source>
        <dbReference type="Proteomes" id="UP000812672"/>
    </source>
</evidence>
<protein>
    <recommendedName>
        <fullName evidence="4">Secreted protein</fullName>
    </recommendedName>
</protein>
<organism evidence="2 3">
    <name type="scientific">Allobacillus halotolerans</name>
    <dbReference type="NCBI Taxonomy" id="570278"/>
    <lineage>
        <taxon>Bacteria</taxon>
        <taxon>Bacillati</taxon>
        <taxon>Bacillota</taxon>
        <taxon>Bacilli</taxon>
        <taxon>Bacillales</taxon>
        <taxon>Bacillaceae</taxon>
        <taxon>Allobacillus</taxon>
    </lineage>
</organism>
<feature type="transmembrane region" description="Helical" evidence="1">
    <location>
        <begin position="9"/>
        <end position="30"/>
    </location>
</feature>
<reference evidence="2 3" key="1">
    <citation type="journal article" date="2011" name="Int. J. Syst. Evol. Microbiol.">
        <title>Allobacillus halotolerans gen. nov., sp. nov. isolated from shrimp paste.</title>
        <authorList>
            <person name="Sheu S.Y."/>
            <person name="Arun A.B."/>
            <person name="Jiang S.R."/>
            <person name="Young C.C."/>
            <person name="Chen W.M."/>
        </authorList>
    </citation>
    <scope>NUCLEOTIDE SEQUENCE [LARGE SCALE GENOMIC DNA]</scope>
    <source>
        <strain evidence="2 3">LMG 24826</strain>
    </source>
</reference>
<proteinExistence type="predicted"/>
<dbReference type="Proteomes" id="UP000812672">
    <property type="component" value="Unassembled WGS sequence"/>
</dbReference>
<evidence type="ECO:0008006" key="4">
    <source>
        <dbReference type="Google" id="ProtNLM"/>
    </source>
</evidence>
<dbReference type="RefSeq" id="WP_144163850.1">
    <property type="nucleotide sequence ID" value="NZ_CAUPKR010000018.1"/>
</dbReference>
<keyword evidence="1" id="KW-0472">Membrane</keyword>
<sequence length="162" mass="18079">MKKSITNNLLSKIIIIVITLTLFLNISFLIESEAILPGCGIKSLSSVQEFDRNSSKYSTQSDSDLITIQCGNAGNTWNGIKSSARLTRETRDVVNYEKSGKSRQRDIDFDKMPGKLQYPPGAILKKLPDGRTLASYNSKDGYASLSFPSTLRMDKTDKVRYK</sequence>
<name>A0ABS6GRU3_9BACI</name>
<gene>
    <name evidence="2" type="ORF">KQ486_11620</name>
</gene>
<comment type="caution">
    <text evidence="2">The sequence shown here is derived from an EMBL/GenBank/DDBJ whole genome shotgun (WGS) entry which is preliminary data.</text>
</comment>